<proteinExistence type="predicted"/>
<sequence>MSSGRLRQRNSTSAHASYERCSNAQEAAAALTTLADSTGSMTFPRPSDQQQQQQQTRFKVRLSFKNNNNSVQQQHTESATHSQHLQTSYDANLQAAHYANLVDGDASFLLNQATGNNLSNISTKASGEIAGPPPSHHRVRQGNETEEWKLFPNSMQQSRTPPVSMPHGGLQACAQSYRDSDRLHQSQSMTYCQASSAHQGTGQVQTYSEKLLVDTHGVASTSTVSPAVVNPAALNIPFSQYAVPREQPTSWTSEAPQPLSAHSEGDTHYHDARTSTPFLAPAIMQMHTASIYGDQGWYLERQPPQTTSVPYSPYLDPRSNFPSRPLLPGTLAQLHNDWLLAFGQGDGQRPDPLVTRGLPTPEQTYESSRLRMIWQEIDRRRIVDIGPAEMEVVVQAKNKAYNELRSTLYANGTPREPTYEEVARKAKETWEKSKVALLYCSALLRQAEFALAQGSLALRPPEQSHAPLPRSQQDVAHEEDAEGISSTAKFQQAVGHQRAPQQQSQRSEATTYGSASQEEQQQQQQQHRSRSSSSQEEKGFKTFKETAMTPPPTTTSLNYPSHSMNTSTGYRS</sequence>
<gene>
    <name evidence="2" type="ORF">FA10DRAFT_284401</name>
</gene>
<evidence type="ECO:0000313" key="2">
    <source>
        <dbReference type="EMBL" id="PWN91467.1"/>
    </source>
</evidence>
<dbReference type="GeneID" id="37045830"/>
<dbReference type="RefSeq" id="XP_025378665.1">
    <property type="nucleotide sequence ID" value="XM_025523914.1"/>
</dbReference>
<reference evidence="2 3" key="1">
    <citation type="journal article" date="2018" name="Mol. Biol. Evol.">
        <title>Broad Genomic Sampling Reveals a Smut Pathogenic Ancestry of the Fungal Clade Ustilaginomycotina.</title>
        <authorList>
            <person name="Kijpornyongpan T."/>
            <person name="Mondo S.J."/>
            <person name="Barry K."/>
            <person name="Sandor L."/>
            <person name="Lee J."/>
            <person name="Lipzen A."/>
            <person name="Pangilinan J."/>
            <person name="LaButti K."/>
            <person name="Hainaut M."/>
            <person name="Henrissat B."/>
            <person name="Grigoriev I.V."/>
            <person name="Spatafora J.W."/>
            <person name="Aime M.C."/>
        </authorList>
    </citation>
    <scope>NUCLEOTIDE SEQUENCE [LARGE SCALE GENOMIC DNA]</scope>
    <source>
        <strain evidence="2 3">MCA 4198</strain>
    </source>
</reference>
<feature type="compositionally biased region" description="Basic and acidic residues" evidence="1">
    <location>
        <begin position="263"/>
        <end position="273"/>
    </location>
</feature>
<feature type="compositionally biased region" description="Basic and acidic residues" evidence="1">
    <location>
        <begin position="535"/>
        <end position="544"/>
    </location>
</feature>
<keyword evidence="3" id="KW-1185">Reference proteome</keyword>
<feature type="compositionally biased region" description="Polar residues" evidence="1">
    <location>
        <begin position="499"/>
        <end position="515"/>
    </location>
</feature>
<feature type="region of interest" description="Disordered" evidence="1">
    <location>
        <begin position="247"/>
        <end position="273"/>
    </location>
</feature>
<accession>A0A316YQ07</accession>
<dbReference type="AlphaFoldDB" id="A0A316YQ07"/>
<feature type="region of interest" description="Disordered" evidence="1">
    <location>
        <begin position="1"/>
        <end position="20"/>
    </location>
</feature>
<feature type="region of interest" description="Disordered" evidence="1">
    <location>
        <begin position="460"/>
        <end position="572"/>
    </location>
</feature>
<dbReference type="OrthoDB" id="10677002at2759"/>
<protein>
    <submittedName>
        <fullName evidence="2">Uncharacterized protein</fullName>
    </submittedName>
</protein>
<feature type="compositionally biased region" description="Low complexity" evidence="1">
    <location>
        <begin position="516"/>
        <end position="534"/>
    </location>
</feature>
<name>A0A316YQ07_9BASI</name>
<dbReference type="InParanoid" id="A0A316YQ07"/>
<evidence type="ECO:0000256" key="1">
    <source>
        <dbReference type="SAM" id="MobiDB-lite"/>
    </source>
</evidence>
<evidence type="ECO:0000313" key="3">
    <source>
        <dbReference type="Proteomes" id="UP000245768"/>
    </source>
</evidence>
<feature type="compositionally biased region" description="Polar residues" evidence="1">
    <location>
        <begin position="554"/>
        <end position="572"/>
    </location>
</feature>
<feature type="region of interest" description="Disordered" evidence="1">
    <location>
        <begin position="37"/>
        <end position="56"/>
    </location>
</feature>
<organism evidence="2 3">
    <name type="scientific">Acaromyces ingoldii</name>
    <dbReference type="NCBI Taxonomy" id="215250"/>
    <lineage>
        <taxon>Eukaryota</taxon>
        <taxon>Fungi</taxon>
        <taxon>Dikarya</taxon>
        <taxon>Basidiomycota</taxon>
        <taxon>Ustilaginomycotina</taxon>
        <taxon>Exobasidiomycetes</taxon>
        <taxon>Exobasidiales</taxon>
        <taxon>Cryptobasidiaceae</taxon>
        <taxon>Acaromyces</taxon>
    </lineage>
</organism>
<dbReference type="EMBL" id="KZ819635">
    <property type="protein sequence ID" value="PWN91467.1"/>
    <property type="molecule type" value="Genomic_DNA"/>
</dbReference>
<dbReference type="Proteomes" id="UP000245768">
    <property type="component" value="Unassembled WGS sequence"/>
</dbReference>